<dbReference type="GeneID" id="107943934"/>
<evidence type="ECO:0000256" key="4">
    <source>
        <dbReference type="ARBA" id="ARBA00022692"/>
    </source>
</evidence>
<dbReference type="RefSeq" id="XP_040943997.1">
    <property type="nucleotide sequence ID" value="XM_041088063.1"/>
</dbReference>
<dbReference type="InterPro" id="IPR013210">
    <property type="entry name" value="LRR_N_plant-typ"/>
</dbReference>
<accession>A0ABM2ZMW5</accession>
<keyword evidence="8 11" id="KW-0472">Membrane</keyword>
<dbReference type="InterPro" id="IPR051502">
    <property type="entry name" value="RLP_Defense_Trigger"/>
</dbReference>
<keyword evidence="3" id="KW-0433">Leucine-rich repeat</keyword>
<dbReference type="PRINTS" id="PR00019">
    <property type="entry name" value="LEURICHRPT"/>
</dbReference>
<dbReference type="PROSITE" id="PS51450">
    <property type="entry name" value="LRR"/>
    <property type="match status" value="2"/>
</dbReference>
<evidence type="ECO:0000256" key="1">
    <source>
        <dbReference type="ARBA" id="ARBA00004251"/>
    </source>
</evidence>
<evidence type="ECO:0000256" key="8">
    <source>
        <dbReference type="ARBA" id="ARBA00023136"/>
    </source>
</evidence>
<sequence>MMMMEWKWLRFIRMAVMLLVLEGCRWCTTDACLEHERIALLHLKPFFNYRNQLQSWVEVKGSDCCKWERVECNTTTRRLIQLSLNSSKWEDSMGYNTDNRNLNAWYLNTSMFLPFEELKSLYLSGNAISGNLENEGFGKLSSTLSNLEILDLSFNYLNDSILLSLSELSSLRYLDLSINKFEGSGHQRGKLSLIWCLLKGQLMLLVFEGCRWCTIDACLEHERIALLHLKPFFNSRDELKSWVEVKGSDCCKWERVECNTTTRRLIQLSLSSSKWENSIRYNTDNRNLNAWYLNTSMFLPFEELKSLYLSGNAISGNLENEGFGKLSSTLSNLEILDLSFNYLNDSILLSLSELSSLRYLDLSRNKFEGSGHQRGLNNLSNLKYLDLSWNRIESISNKGLNNLSNLKYLDLSFNNIESISNQDGTQLRLTNLEELDLSGNLFRNNTISFPQGLSSLKSLTLSNNDLQGSLDTKGLSNLTNLKKLNLGGDQIESFQSFKDGGRKLELTHLEELNLAGNHFNTSVFASLKKLSNLKSLSIWDNGLKGSIDMKDLETFINLRELDMKGNELKDLVIHQDSNVLSNLEEIYLGNSTLNTNILQSIGVFASLKTLSLYDCGLIGPLPNQGWCDLKNLEVLDVSNNALEGMLPRCFSNLTSLRVLDVSRNHFQIPLSFAPFANLSNLKALSINENKMVMESSFYTSIPKFQLEVIRLPKCIASQQLSRKFPTFLYYQYDLRYVDLSHNNLSGTVPTWLLENNTKLEDLILKGNSFTGPLSLSSALISNVSSIDISENKLQGQIPTGICSTFPHLRRLFLSKNAFEGNIPLCLSGMKDLSFLDLSNNQLFGKVPEELITKGLLTILRLSNNNLSGNVVPVILNAKGVRNLYLDGNNFSGEMTNVDVSTFEFPNSLSEIDLSNNKLHGKLPRWIGNASFLWRLAMSNNSFEGSIPMEFCKLNSLEFLDLSQNNLSGSIPSCFNPPYIEHVHLHGNRLRGPLSLAFYNSSSIVTLDLRGNNLTGSIPKWIYTLSSLSVLLLKDNHFHGKVPVELCKLHSLSIIDLSQNMFSGPIPSCLGNLSLPMQTNKILETGFYVPSIEEYETTLNLRMDSYYPDSYLEEVIEFTTKSGLFLYEGNILSYMTGIDLSCNNLTGHIPPELGNLSEIYSLNLSHNKLTGVIPSSFAKLHQIESLDLSYNNLSGEIPNQLVELNSLEVFSVAYNNLSGSIPEPKAQFGTFIENSYEGNPFLCGPILHKSCSKTDSPSTISTVSEDKGEDGLIDTYDFCVSFLVSYVVVLLTIFVVLYINPYWRRAWFSLVGKCITTCRYSNVGNFLTYHIFKRCV</sequence>
<organism evidence="15 16">
    <name type="scientific">Gossypium hirsutum</name>
    <name type="common">Upland cotton</name>
    <name type="synonym">Gossypium mexicanum</name>
    <dbReference type="NCBI Taxonomy" id="3635"/>
    <lineage>
        <taxon>Eukaryota</taxon>
        <taxon>Viridiplantae</taxon>
        <taxon>Streptophyta</taxon>
        <taxon>Embryophyta</taxon>
        <taxon>Tracheophyta</taxon>
        <taxon>Spermatophyta</taxon>
        <taxon>Magnoliopsida</taxon>
        <taxon>eudicotyledons</taxon>
        <taxon>Gunneridae</taxon>
        <taxon>Pentapetalae</taxon>
        <taxon>rosids</taxon>
        <taxon>malvids</taxon>
        <taxon>Malvales</taxon>
        <taxon>Malvaceae</taxon>
        <taxon>Malvoideae</taxon>
        <taxon>Gossypium</taxon>
    </lineage>
</organism>
<dbReference type="PANTHER" id="PTHR48062:SF37">
    <property type="entry name" value="LRR RECEPTOR-LIKE SERINE_THREONINE-PROTEIN KINASE FLS2"/>
    <property type="match status" value="1"/>
</dbReference>
<keyword evidence="9" id="KW-0675">Receptor</keyword>
<dbReference type="Pfam" id="PF23598">
    <property type="entry name" value="LRR_14"/>
    <property type="match status" value="1"/>
</dbReference>
<feature type="domain" description="Leucine-rich repeat-containing N-terminal plant-type" evidence="13">
    <location>
        <begin position="220"/>
        <end position="259"/>
    </location>
</feature>
<keyword evidence="7 11" id="KW-1133">Transmembrane helix</keyword>
<evidence type="ECO:0000256" key="9">
    <source>
        <dbReference type="ARBA" id="ARBA00023170"/>
    </source>
</evidence>
<keyword evidence="10" id="KW-0325">Glycoprotein</keyword>
<comment type="similarity">
    <text evidence="2">Belongs to the RLP family.</text>
</comment>
<feature type="signal peptide" evidence="12">
    <location>
        <begin position="1"/>
        <end position="31"/>
    </location>
</feature>
<feature type="domain" description="Disease resistance R13L4/SHOC-2-like LRR" evidence="14">
    <location>
        <begin position="345"/>
        <end position="613"/>
    </location>
</feature>
<keyword evidence="5 12" id="KW-0732">Signal</keyword>
<evidence type="ECO:0000256" key="2">
    <source>
        <dbReference type="ARBA" id="ARBA00009592"/>
    </source>
</evidence>
<evidence type="ECO:0000256" key="12">
    <source>
        <dbReference type="SAM" id="SignalP"/>
    </source>
</evidence>
<comment type="subcellular location">
    <subcellularLocation>
        <location evidence="1">Cell membrane</location>
        <topology evidence="1">Single-pass type I membrane protein</topology>
    </subcellularLocation>
</comment>
<evidence type="ECO:0000256" key="6">
    <source>
        <dbReference type="ARBA" id="ARBA00022737"/>
    </source>
</evidence>
<dbReference type="InterPro" id="IPR003591">
    <property type="entry name" value="Leu-rich_rpt_typical-subtyp"/>
</dbReference>
<evidence type="ECO:0000259" key="13">
    <source>
        <dbReference type="Pfam" id="PF08263"/>
    </source>
</evidence>
<dbReference type="PANTHER" id="PTHR48062">
    <property type="entry name" value="RECEPTOR-LIKE PROTEIN 14"/>
    <property type="match status" value="1"/>
</dbReference>
<feature type="transmembrane region" description="Helical" evidence="11">
    <location>
        <begin position="1279"/>
        <end position="1298"/>
    </location>
</feature>
<protein>
    <submittedName>
        <fullName evidence="16">Receptor-like protein 45 isoform X3</fullName>
    </submittedName>
</protein>
<dbReference type="SUPFAM" id="SSF52058">
    <property type="entry name" value="L domain-like"/>
    <property type="match status" value="4"/>
</dbReference>
<keyword evidence="15" id="KW-1185">Reference proteome</keyword>
<gene>
    <name evidence="16" type="primary">LOC107943934</name>
</gene>
<evidence type="ECO:0000256" key="7">
    <source>
        <dbReference type="ARBA" id="ARBA00022989"/>
    </source>
</evidence>
<dbReference type="InterPro" id="IPR032675">
    <property type="entry name" value="LRR_dom_sf"/>
</dbReference>
<feature type="domain" description="Leucine-rich repeat-containing N-terminal plant-type" evidence="13">
    <location>
        <begin position="34"/>
        <end position="73"/>
    </location>
</feature>
<keyword evidence="4 11" id="KW-0812">Transmembrane</keyword>
<dbReference type="Proteomes" id="UP000818029">
    <property type="component" value="Chromosome D02"/>
</dbReference>
<dbReference type="InterPro" id="IPR001611">
    <property type="entry name" value="Leu-rich_rpt"/>
</dbReference>
<dbReference type="Gene3D" id="3.80.10.10">
    <property type="entry name" value="Ribonuclease Inhibitor"/>
    <property type="match status" value="6"/>
</dbReference>
<keyword evidence="6" id="KW-0677">Repeat</keyword>
<evidence type="ECO:0000256" key="10">
    <source>
        <dbReference type="ARBA" id="ARBA00023180"/>
    </source>
</evidence>
<feature type="chain" id="PRO_5046215075" evidence="12">
    <location>
        <begin position="32"/>
        <end position="1335"/>
    </location>
</feature>
<dbReference type="Pfam" id="PF08263">
    <property type="entry name" value="LRRNT_2"/>
    <property type="match status" value="2"/>
</dbReference>
<evidence type="ECO:0000256" key="5">
    <source>
        <dbReference type="ARBA" id="ARBA00022729"/>
    </source>
</evidence>
<dbReference type="Pfam" id="PF00560">
    <property type="entry name" value="LRR_1"/>
    <property type="match status" value="4"/>
</dbReference>
<evidence type="ECO:0000259" key="14">
    <source>
        <dbReference type="Pfam" id="PF23598"/>
    </source>
</evidence>
<evidence type="ECO:0000256" key="11">
    <source>
        <dbReference type="SAM" id="Phobius"/>
    </source>
</evidence>
<evidence type="ECO:0000313" key="16">
    <source>
        <dbReference type="RefSeq" id="XP_040943997.1"/>
    </source>
</evidence>
<dbReference type="SMART" id="SM00369">
    <property type="entry name" value="LRR_TYP"/>
    <property type="match status" value="17"/>
</dbReference>
<proteinExistence type="inferred from homology"/>
<name>A0ABM2ZMW5_GOSHI</name>
<dbReference type="InterPro" id="IPR055414">
    <property type="entry name" value="LRR_R13L4/SHOC2-like"/>
</dbReference>
<evidence type="ECO:0000256" key="3">
    <source>
        <dbReference type="ARBA" id="ARBA00022614"/>
    </source>
</evidence>
<dbReference type="SMART" id="SM00365">
    <property type="entry name" value="LRR_SD22"/>
    <property type="match status" value="14"/>
</dbReference>
<evidence type="ECO:0000313" key="15">
    <source>
        <dbReference type="Proteomes" id="UP000818029"/>
    </source>
</evidence>
<reference evidence="16" key="2">
    <citation type="submission" date="2025-08" db="UniProtKB">
        <authorList>
            <consortium name="RefSeq"/>
        </authorList>
    </citation>
    <scope>IDENTIFICATION</scope>
</reference>
<reference evidence="15" key="1">
    <citation type="journal article" date="2020" name="Nat. Genet.">
        <title>Genomic diversifications of five Gossypium allopolyploid species and their impact on cotton improvement.</title>
        <authorList>
            <person name="Chen Z.J."/>
            <person name="Sreedasyam A."/>
            <person name="Ando A."/>
            <person name="Song Q."/>
            <person name="De Santiago L.M."/>
            <person name="Hulse-Kemp A.M."/>
            <person name="Ding M."/>
            <person name="Ye W."/>
            <person name="Kirkbride R.C."/>
            <person name="Jenkins J."/>
            <person name="Plott C."/>
            <person name="Lovell J."/>
            <person name="Lin Y.M."/>
            <person name="Vaughn R."/>
            <person name="Liu B."/>
            <person name="Simpson S."/>
            <person name="Scheffler B.E."/>
            <person name="Wen L."/>
            <person name="Saski C.A."/>
            <person name="Grover C.E."/>
            <person name="Hu G."/>
            <person name="Conover J.L."/>
            <person name="Carlson J.W."/>
            <person name="Shu S."/>
            <person name="Boston L.B."/>
            <person name="Williams M."/>
            <person name="Peterson D.G."/>
            <person name="McGee K."/>
            <person name="Jones D.C."/>
            <person name="Wendel J.F."/>
            <person name="Stelly D.M."/>
            <person name="Grimwood J."/>
            <person name="Schmutz J."/>
        </authorList>
    </citation>
    <scope>NUCLEOTIDE SEQUENCE [LARGE SCALE GENOMIC DNA]</scope>
    <source>
        <strain evidence="15">cv. TM-1</strain>
    </source>
</reference>
<dbReference type="Pfam" id="PF13855">
    <property type="entry name" value="LRR_8"/>
    <property type="match status" value="4"/>
</dbReference>